<evidence type="ECO:0000256" key="8">
    <source>
        <dbReference type="ARBA" id="ARBA00045708"/>
    </source>
</evidence>
<keyword evidence="4" id="KW-0963">Cytoplasm</keyword>
<comment type="catalytic activity">
    <reaction evidence="9">
        <text>uroporphyrinogen I + 4 H(+) = coproporphyrinogen I + 4 CO2</text>
        <dbReference type="Rhea" id="RHEA:31239"/>
        <dbReference type="ChEBI" id="CHEBI:15378"/>
        <dbReference type="ChEBI" id="CHEBI:16526"/>
        <dbReference type="ChEBI" id="CHEBI:62626"/>
        <dbReference type="ChEBI" id="CHEBI:62631"/>
    </reaction>
    <physiologicalReaction direction="left-to-right" evidence="9">
        <dbReference type="Rhea" id="RHEA:31240"/>
    </physiologicalReaction>
</comment>
<keyword evidence="5" id="KW-0210">Decarboxylase</keyword>
<evidence type="ECO:0000256" key="4">
    <source>
        <dbReference type="ARBA" id="ARBA00022490"/>
    </source>
</evidence>
<evidence type="ECO:0000256" key="3">
    <source>
        <dbReference type="ARBA" id="ARBA00014308"/>
    </source>
</evidence>
<dbReference type="EMBL" id="MU006800">
    <property type="protein sequence ID" value="KAF2636161.1"/>
    <property type="molecule type" value="Genomic_DNA"/>
</dbReference>
<sequence>MGMEVIMVDKKGPHFPEPLQTPEDKQYQEVMERKVDVKESLDYVYKAITLTRQKLAGRVPLIGFCGAPWTLLCYMVEGGGSKLFIQSKTWVFKYAEESKALLQKIAELCVEYLALQVQAGAQMLQVFDSWAGELSPASFKTMSLPYLTYIADNVPKRLAELGLERVPMTVFAKGAWYALEDLCNTSYDTIGLDWLHNPADAYKIARAKGKTLQGNADPGVLYGGREAITAVVKEMAEGFGRGKQGWIANLGHGVFFFYCCWYVC</sequence>
<protein>
    <recommendedName>
        <fullName evidence="3">Uroporphyrinogen decarboxylase</fullName>
    </recommendedName>
</protein>
<gene>
    <name evidence="12" type="ORF">P280DRAFT_473301</name>
</gene>
<dbReference type="OrthoDB" id="339900at2759"/>
<comment type="subunit">
    <text evidence="2">Homodimer.</text>
</comment>
<evidence type="ECO:0000256" key="9">
    <source>
        <dbReference type="ARBA" id="ARBA00047341"/>
    </source>
</evidence>
<accession>A0A6A6RNJ6</accession>
<dbReference type="PANTHER" id="PTHR21091">
    <property type="entry name" value="METHYLTETRAHYDROFOLATE:HOMOCYSTEINE METHYLTRANSFERASE RELATED"/>
    <property type="match status" value="1"/>
</dbReference>
<evidence type="ECO:0000256" key="2">
    <source>
        <dbReference type="ARBA" id="ARBA00011738"/>
    </source>
</evidence>
<keyword evidence="13" id="KW-1185">Reference proteome</keyword>
<dbReference type="SUPFAM" id="SSF51726">
    <property type="entry name" value="UROD/MetE-like"/>
    <property type="match status" value="1"/>
</dbReference>
<dbReference type="Gene3D" id="3.20.20.210">
    <property type="match status" value="1"/>
</dbReference>
<keyword evidence="6" id="KW-0456">Lyase</keyword>
<evidence type="ECO:0000313" key="13">
    <source>
        <dbReference type="Proteomes" id="UP000799753"/>
    </source>
</evidence>
<name>A0A6A6RNJ6_9PLEO</name>
<keyword evidence="7" id="KW-0627">Porphyrin biosynthesis</keyword>
<dbReference type="AlphaFoldDB" id="A0A6A6RNJ6"/>
<feature type="domain" description="Uroporphyrinogen decarboxylase (URO-D)" evidence="11">
    <location>
        <begin position="62"/>
        <end position="78"/>
    </location>
</feature>
<reference evidence="12" key="1">
    <citation type="journal article" date="2020" name="Stud. Mycol.">
        <title>101 Dothideomycetes genomes: a test case for predicting lifestyles and emergence of pathogens.</title>
        <authorList>
            <person name="Haridas S."/>
            <person name="Albert R."/>
            <person name="Binder M."/>
            <person name="Bloem J."/>
            <person name="Labutti K."/>
            <person name="Salamov A."/>
            <person name="Andreopoulos B."/>
            <person name="Baker S."/>
            <person name="Barry K."/>
            <person name="Bills G."/>
            <person name="Bluhm B."/>
            <person name="Cannon C."/>
            <person name="Castanera R."/>
            <person name="Culley D."/>
            <person name="Daum C."/>
            <person name="Ezra D."/>
            <person name="Gonzalez J."/>
            <person name="Henrissat B."/>
            <person name="Kuo A."/>
            <person name="Liang C."/>
            <person name="Lipzen A."/>
            <person name="Lutzoni F."/>
            <person name="Magnuson J."/>
            <person name="Mondo S."/>
            <person name="Nolan M."/>
            <person name="Ohm R."/>
            <person name="Pangilinan J."/>
            <person name="Park H.-J."/>
            <person name="Ramirez L."/>
            <person name="Alfaro M."/>
            <person name="Sun H."/>
            <person name="Tritt A."/>
            <person name="Yoshinaga Y."/>
            <person name="Zwiers L.-H."/>
            <person name="Turgeon B."/>
            <person name="Goodwin S."/>
            <person name="Spatafora J."/>
            <person name="Crous P."/>
            <person name="Grigoriev I."/>
        </authorList>
    </citation>
    <scope>NUCLEOTIDE SEQUENCE</scope>
    <source>
        <strain evidence="12">CBS 473.64</strain>
    </source>
</reference>
<evidence type="ECO:0000256" key="10">
    <source>
        <dbReference type="ARBA" id="ARBA00048411"/>
    </source>
</evidence>
<dbReference type="GO" id="GO:0006783">
    <property type="term" value="P:heme biosynthetic process"/>
    <property type="evidence" value="ECO:0007669"/>
    <property type="project" value="TreeGrafter"/>
</dbReference>
<evidence type="ECO:0000256" key="1">
    <source>
        <dbReference type="ARBA" id="ARBA00004514"/>
    </source>
</evidence>
<dbReference type="PROSITE" id="PS00907">
    <property type="entry name" value="UROD_2"/>
    <property type="match status" value="1"/>
</dbReference>
<dbReference type="FunFam" id="3.20.20.210:FF:000008">
    <property type="entry name" value="Uroporphyrinogen decarboxylase"/>
    <property type="match status" value="1"/>
</dbReference>
<dbReference type="InterPro" id="IPR000257">
    <property type="entry name" value="Uroporphyrinogen_deCOase"/>
</dbReference>
<evidence type="ECO:0000259" key="11">
    <source>
        <dbReference type="PROSITE" id="PS00907"/>
    </source>
</evidence>
<dbReference type="InterPro" id="IPR038071">
    <property type="entry name" value="UROD/MetE-like_sf"/>
</dbReference>
<comment type="function">
    <text evidence="8">Catalyzes the sequential decarboxylation of the four acetate side chains of uroporphyrinogen to form coproporphyrinogen and participates in the fifth step in the heme biosynthetic pathway. Isomer I or isomer III of uroporphyrinogen may serve as substrate, but only coproporphyrinogen III can ultimately be converted to heme. In vitro also decarboxylates pentacarboxylate porphyrinogen I.</text>
</comment>
<comment type="subcellular location">
    <subcellularLocation>
        <location evidence="1">Cytoplasm</location>
        <location evidence="1">Cytosol</location>
    </subcellularLocation>
</comment>
<dbReference type="GO" id="GO:0004853">
    <property type="term" value="F:uroporphyrinogen decarboxylase activity"/>
    <property type="evidence" value="ECO:0007669"/>
    <property type="project" value="UniProtKB-EC"/>
</dbReference>
<evidence type="ECO:0000313" key="12">
    <source>
        <dbReference type="EMBL" id="KAF2636161.1"/>
    </source>
</evidence>
<evidence type="ECO:0000256" key="7">
    <source>
        <dbReference type="ARBA" id="ARBA00023244"/>
    </source>
</evidence>
<proteinExistence type="predicted"/>
<dbReference type="Pfam" id="PF01208">
    <property type="entry name" value="URO-D"/>
    <property type="match status" value="1"/>
</dbReference>
<dbReference type="GO" id="GO:0005829">
    <property type="term" value="C:cytosol"/>
    <property type="evidence" value="ECO:0007669"/>
    <property type="project" value="UniProtKB-SubCell"/>
</dbReference>
<evidence type="ECO:0000256" key="5">
    <source>
        <dbReference type="ARBA" id="ARBA00022793"/>
    </source>
</evidence>
<dbReference type="Proteomes" id="UP000799753">
    <property type="component" value="Unassembled WGS sequence"/>
</dbReference>
<organism evidence="12 13">
    <name type="scientific">Massarina eburnea CBS 473.64</name>
    <dbReference type="NCBI Taxonomy" id="1395130"/>
    <lineage>
        <taxon>Eukaryota</taxon>
        <taxon>Fungi</taxon>
        <taxon>Dikarya</taxon>
        <taxon>Ascomycota</taxon>
        <taxon>Pezizomycotina</taxon>
        <taxon>Dothideomycetes</taxon>
        <taxon>Pleosporomycetidae</taxon>
        <taxon>Pleosporales</taxon>
        <taxon>Massarineae</taxon>
        <taxon>Massarinaceae</taxon>
        <taxon>Massarina</taxon>
    </lineage>
</organism>
<evidence type="ECO:0000256" key="6">
    <source>
        <dbReference type="ARBA" id="ARBA00023239"/>
    </source>
</evidence>
<dbReference type="PANTHER" id="PTHR21091:SF169">
    <property type="entry name" value="UROPORPHYRINOGEN DECARBOXYLASE"/>
    <property type="match status" value="1"/>
</dbReference>
<comment type="catalytic activity">
    <reaction evidence="10">
        <text>uroporphyrinogen III + 4 H(+) = coproporphyrinogen III + 4 CO2</text>
        <dbReference type="Rhea" id="RHEA:19865"/>
        <dbReference type="ChEBI" id="CHEBI:15378"/>
        <dbReference type="ChEBI" id="CHEBI:16526"/>
        <dbReference type="ChEBI" id="CHEBI:57308"/>
        <dbReference type="ChEBI" id="CHEBI:57309"/>
        <dbReference type="EC" id="4.1.1.37"/>
    </reaction>
    <physiologicalReaction direction="left-to-right" evidence="10">
        <dbReference type="Rhea" id="RHEA:19866"/>
    </physiologicalReaction>
</comment>